<protein>
    <recommendedName>
        <fullName evidence="2">Bleomycin resistance protein</fullName>
    </recommendedName>
</protein>
<dbReference type="PROSITE" id="PS51819">
    <property type="entry name" value="VOC"/>
    <property type="match status" value="1"/>
</dbReference>
<dbReference type="AlphaFoldDB" id="A0A1M3L5U5"/>
<dbReference type="InterPro" id="IPR037523">
    <property type="entry name" value="VOC_core"/>
</dbReference>
<dbReference type="Gene3D" id="3.10.180.10">
    <property type="entry name" value="2,3-Dihydroxybiphenyl 1,2-Dioxygenase, domain 1"/>
    <property type="match status" value="1"/>
</dbReference>
<evidence type="ECO:0000313" key="5">
    <source>
        <dbReference type="EMBL" id="OJX60932.1"/>
    </source>
</evidence>
<dbReference type="InterPro" id="IPR029068">
    <property type="entry name" value="Glyas_Bleomycin-R_OHBP_Dase"/>
</dbReference>
<comment type="caution">
    <text evidence="5">The sequence shown here is derived from an EMBL/GenBank/DDBJ whole genome shotgun (WGS) entry which is preliminary data.</text>
</comment>
<dbReference type="EMBL" id="MKVH01000003">
    <property type="protein sequence ID" value="OJX60932.1"/>
    <property type="molecule type" value="Genomic_DNA"/>
</dbReference>
<name>A0A1M3L5U5_9BACT</name>
<sequence>MKFLAIAPALPSLDMQASIAFYRDVLGCTIQTYQDDSYAVVSRNGMALHLWTCSDPDIPAASGCWITIDDAQYLYDACAKAGVIHPKAHIEAKPYGMLEFGVLDPSGNLIRFGQQIAEIW</sequence>
<proteinExistence type="inferred from homology"/>
<evidence type="ECO:0000256" key="1">
    <source>
        <dbReference type="ARBA" id="ARBA00011051"/>
    </source>
</evidence>
<dbReference type="InterPro" id="IPR004360">
    <property type="entry name" value="Glyas_Fos-R_dOase_dom"/>
</dbReference>
<reference evidence="5 6" key="1">
    <citation type="submission" date="2016-09" db="EMBL/GenBank/DDBJ databases">
        <title>Genome-resolved meta-omics ties microbial dynamics to process performance in biotechnology for thiocyanate degradation.</title>
        <authorList>
            <person name="Kantor R.S."/>
            <person name="Huddy R.J."/>
            <person name="Iyer R."/>
            <person name="Thomas B.C."/>
            <person name="Brown C.T."/>
            <person name="Anantharaman K."/>
            <person name="Tringe S."/>
            <person name="Hettich R.L."/>
            <person name="Harrison S.T."/>
            <person name="Banfield J.F."/>
        </authorList>
    </citation>
    <scope>NUCLEOTIDE SEQUENCE [LARGE SCALE GENOMIC DNA]</scope>
    <source>
        <strain evidence="5">59-99</strain>
    </source>
</reference>
<dbReference type="CDD" id="cd08349">
    <property type="entry name" value="BLMA_like"/>
    <property type="match status" value="1"/>
</dbReference>
<gene>
    <name evidence="5" type="ORF">BGO89_05040</name>
</gene>
<evidence type="ECO:0000259" key="4">
    <source>
        <dbReference type="PROSITE" id="PS51819"/>
    </source>
</evidence>
<evidence type="ECO:0000256" key="2">
    <source>
        <dbReference type="ARBA" id="ARBA00021572"/>
    </source>
</evidence>
<dbReference type="InterPro" id="IPR000335">
    <property type="entry name" value="Bleomycin-R"/>
</dbReference>
<organism evidence="5 6">
    <name type="scientific">Candidatus Kapaibacterium thiocyanatum</name>
    <dbReference type="NCBI Taxonomy" id="1895771"/>
    <lineage>
        <taxon>Bacteria</taxon>
        <taxon>Pseudomonadati</taxon>
        <taxon>Candidatus Kapaibacteriota</taxon>
        <taxon>Candidatus Kapaibacteriia</taxon>
        <taxon>Candidatus Kapaibacteriales</taxon>
        <taxon>Candidatus Kapaibacteriaceae</taxon>
        <taxon>Candidatus Kapaibacterium</taxon>
    </lineage>
</organism>
<evidence type="ECO:0000256" key="3">
    <source>
        <dbReference type="ARBA" id="ARBA00023251"/>
    </source>
</evidence>
<dbReference type="Proteomes" id="UP000184233">
    <property type="component" value="Unassembled WGS sequence"/>
</dbReference>
<dbReference type="Pfam" id="PF00903">
    <property type="entry name" value="Glyoxalase"/>
    <property type="match status" value="1"/>
</dbReference>
<feature type="domain" description="VOC" evidence="4">
    <location>
        <begin position="2"/>
        <end position="115"/>
    </location>
</feature>
<accession>A0A1M3L5U5</accession>
<keyword evidence="3" id="KW-0046">Antibiotic resistance</keyword>
<evidence type="ECO:0000313" key="6">
    <source>
        <dbReference type="Proteomes" id="UP000184233"/>
    </source>
</evidence>
<dbReference type="GO" id="GO:0046677">
    <property type="term" value="P:response to antibiotic"/>
    <property type="evidence" value="ECO:0007669"/>
    <property type="project" value="UniProtKB-KW"/>
</dbReference>
<dbReference type="STRING" id="1895771.BGO89_05040"/>
<dbReference type="SUPFAM" id="SSF54593">
    <property type="entry name" value="Glyoxalase/Bleomycin resistance protein/Dihydroxybiphenyl dioxygenase"/>
    <property type="match status" value="1"/>
</dbReference>
<comment type="similarity">
    <text evidence="1">Belongs to the bleomycin resistance protein family.</text>
</comment>